<dbReference type="InterPro" id="IPR011008">
    <property type="entry name" value="Dimeric_a/b-barrel"/>
</dbReference>
<dbReference type="GO" id="GO:0006355">
    <property type="term" value="P:regulation of DNA-templated transcription"/>
    <property type="evidence" value="ECO:0007669"/>
    <property type="project" value="UniProtKB-ARBA"/>
</dbReference>
<dbReference type="PANTHER" id="PTHR30154">
    <property type="entry name" value="LEUCINE-RESPONSIVE REGULATORY PROTEIN"/>
    <property type="match status" value="1"/>
</dbReference>
<dbReference type="PANTHER" id="PTHR30154:SF34">
    <property type="entry name" value="TRANSCRIPTIONAL REGULATOR AZLB"/>
    <property type="match status" value="1"/>
</dbReference>
<protein>
    <submittedName>
        <fullName evidence="5">Lrp/AsnC family transcriptional regulator</fullName>
    </submittedName>
</protein>
<evidence type="ECO:0000256" key="3">
    <source>
        <dbReference type="ARBA" id="ARBA00023163"/>
    </source>
</evidence>
<proteinExistence type="predicted"/>
<dbReference type="AlphaFoldDB" id="A0AB33IU19"/>
<dbReference type="GO" id="GO:0043200">
    <property type="term" value="P:response to amino acid"/>
    <property type="evidence" value="ECO:0007669"/>
    <property type="project" value="TreeGrafter"/>
</dbReference>
<dbReference type="EMBL" id="AP035785">
    <property type="protein sequence ID" value="BFO72062.1"/>
    <property type="molecule type" value="Genomic_DNA"/>
</dbReference>
<organism evidence="5">
    <name type="scientific">Prevotella sp. GTC17253</name>
    <dbReference type="NCBI Taxonomy" id="3236793"/>
    <lineage>
        <taxon>Bacteria</taxon>
        <taxon>Pseudomonadati</taxon>
        <taxon>Bacteroidota</taxon>
        <taxon>Bacteroidia</taxon>
        <taxon>Bacteroidales</taxon>
        <taxon>Prevotellaceae</taxon>
        <taxon>Prevotella</taxon>
    </lineage>
</organism>
<dbReference type="Gene3D" id="1.10.10.10">
    <property type="entry name" value="Winged helix-like DNA-binding domain superfamily/Winged helix DNA-binding domain"/>
    <property type="match status" value="1"/>
</dbReference>
<dbReference type="InterPro" id="IPR000485">
    <property type="entry name" value="AsnC-type_HTH_dom"/>
</dbReference>
<dbReference type="InterPro" id="IPR019887">
    <property type="entry name" value="Tscrpt_reg_AsnC/Lrp_C"/>
</dbReference>
<reference evidence="5" key="1">
    <citation type="submission" date="2024-07" db="EMBL/GenBank/DDBJ databases">
        <title>Complete genome sequence of Prevotella sp. YM-2024 GTC17253.</title>
        <authorList>
            <person name="Hayashi M."/>
            <person name="Muto Y."/>
            <person name="Tanaka K."/>
            <person name="Niwa H."/>
        </authorList>
    </citation>
    <scope>NUCLEOTIDE SEQUENCE</scope>
    <source>
        <strain evidence="5">GTC17253</strain>
    </source>
</reference>
<keyword evidence="2" id="KW-0238">DNA-binding</keyword>
<evidence type="ECO:0000313" key="5">
    <source>
        <dbReference type="EMBL" id="BFO72062.1"/>
    </source>
</evidence>
<dbReference type="SUPFAM" id="SSF46785">
    <property type="entry name" value="Winged helix' DNA-binding domain"/>
    <property type="match status" value="1"/>
</dbReference>
<dbReference type="Pfam" id="PF01037">
    <property type="entry name" value="AsnC_trans_reg"/>
    <property type="match status" value="1"/>
</dbReference>
<keyword evidence="3" id="KW-0804">Transcription</keyword>
<evidence type="ECO:0000259" key="4">
    <source>
        <dbReference type="PROSITE" id="PS50956"/>
    </source>
</evidence>
<dbReference type="InterPro" id="IPR019888">
    <property type="entry name" value="Tscrpt_reg_AsnC-like"/>
</dbReference>
<gene>
    <name evidence="5" type="ORF">GTC17253_20280</name>
</gene>
<dbReference type="SUPFAM" id="SSF54909">
    <property type="entry name" value="Dimeric alpha+beta barrel"/>
    <property type="match status" value="1"/>
</dbReference>
<dbReference type="InterPro" id="IPR036388">
    <property type="entry name" value="WH-like_DNA-bd_sf"/>
</dbReference>
<dbReference type="Gene3D" id="3.30.70.920">
    <property type="match status" value="1"/>
</dbReference>
<keyword evidence="1" id="KW-0805">Transcription regulation</keyword>
<evidence type="ECO:0000256" key="2">
    <source>
        <dbReference type="ARBA" id="ARBA00023125"/>
    </source>
</evidence>
<feature type="domain" description="HTH asnC-type" evidence="4">
    <location>
        <begin position="4"/>
        <end position="65"/>
    </location>
</feature>
<dbReference type="Pfam" id="PF13412">
    <property type="entry name" value="HTH_24"/>
    <property type="match status" value="1"/>
</dbReference>
<dbReference type="GO" id="GO:0043565">
    <property type="term" value="F:sequence-specific DNA binding"/>
    <property type="evidence" value="ECO:0007669"/>
    <property type="project" value="InterPro"/>
</dbReference>
<sequence length="164" mass="19003">MENIDETDLRILRELQKNARLTVKELAAKVHLSPTPVFERQKRLEREGYIKRYVAQLDSRRLGTGIIVLCNIRLKQHSQHYIQEFMDAVQNIEQITECYNISGDFDFIIKVHARDMRDYQSFMLNTLGKIDSIGSLNSVFVIGEIKGNQGIPLPHINEPNKHNV</sequence>
<dbReference type="GO" id="GO:0005829">
    <property type="term" value="C:cytosol"/>
    <property type="evidence" value="ECO:0007669"/>
    <property type="project" value="TreeGrafter"/>
</dbReference>
<dbReference type="PRINTS" id="PR00033">
    <property type="entry name" value="HTHASNC"/>
</dbReference>
<name>A0AB33IU19_9BACT</name>
<accession>A0AB33IU19</accession>
<dbReference type="InterPro" id="IPR011991">
    <property type="entry name" value="ArsR-like_HTH"/>
</dbReference>
<dbReference type="SMART" id="SM00344">
    <property type="entry name" value="HTH_ASNC"/>
    <property type="match status" value="1"/>
</dbReference>
<dbReference type="CDD" id="cd00090">
    <property type="entry name" value="HTH_ARSR"/>
    <property type="match status" value="1"/>
</dbReference>
<evidence type="ECO:0000256" key="1">
    <source>
        <dbReference type="ARBA" id="ARBA00023015"/>
    </source>
</evidence>
<dbReference type="InterPro" id="IPR036390">
    <property type="entry name" value="WH_DNA-bd_sf"/>
</dbReference>
<dbReference type="PROSITE" id="PS50956">
    <property type="entry name" value="HTH_ASNC_2"/>
    <property type="match status" value="1"/>
</dbReference>